<protein>
    <submittedName>
        <fullName evidence="2">Uncharacterized protein</fullName>
    </submittedName>
</protein>
<feature type="region of interest" description="Disordered" evidence="1">
    <location>
        <begin position="1"/>
        <end position="22"/>
    </location>
</feature>
<name>M2QWI6_CERS8</name>
<reference evidence="2 3" key="1">
    <citation type="journal article" date="2012" name="Proc. Natl. Acad. Sci. U.S.A.">
        <title>Comparative genomics of Ceriporiopsis subvermispora and Phanerochaete chrysosporium provide insight into selective ligninolysis.</title>
        <authorList>
            <person name="Fernandez-Fueyo E."/>
            <person name="Ruiz-Duenas F.J."/>
            <person name="Ferreira P."/>
            <person name="Floudas D."/>
            <person name="Hibbett D.S."/>
            <person name="Canessa P."/>
            <person name="Larrondo L.F."/>
            <person name="James T.Y."/>
            <person name="Seelenfreund D."/>
            <person name="Lobos S."/>
            <person name="Polanco R."/>
            <person name="Tello M."/>
            <person name="Honda Y."/>
            <person name="Watanabe T."/>
            <person name="Watanabe T."/>
            <person name="Ryu J.S."/>
            <person name="Kubicek C.P."/>
            <person name="Schmoll M."/>
            <person name="Gaskell J."/>
            <person name="Hammel K.E."/>
            <person name="St John F.J."/>
            <person name="Vanden Wymelenberg A."/>
            <person name="Sabat G."/>
            <person name="Splinter BonDurant S."/>
            <person name="Syed K."/>
            <person name="Yadav J.S."/>
            <person name="Doddapaneni H."/>
            <person name="Subramanian V."/>
            <person name="Lavin J.L."/>
            <person name="Oguiza J.A."/>
            <person name="Perez G."/>
            <person name="Pisabarro A.G."/>
            <person name="Ramirez L."/>
            <person name="Santoyo F."/>
            <person name="Master E."/>
            <person name="Coutinho P.M."/>
            <person name="Henrissat B."/>
            <person name="Lombard V."/>
            <person name="Magnuson J.K."/>
            <person name="Kuees U."/>
            <person name="Hori C."/>
            <person name="Igarashi K."/>
            <person name="Samejima M."/>
            <person name="Held B.W."/>
            <person name="Barry K.W."/>
            <person name="LaButti K.M."/>
            <person name="Lapidus A."/>
            <person name="Lindquist E.A."/>
            <person name="Lucas S.M."/>
            <person name="Riley R."/>
            <person name="Salamov A.A."/>
            <person name="Hoffmeister D."/>
            <person name="Schwenk D."/>
            <person name="Hadar Y."/>
            <person name="Yarden O."/>
            <person name="de Vries R.P."/>
            <person name="Wiebenga A."/>
            <person name="Stenlid J."/>
            <person name="Eastwood D."/>
            <person name="Grigoriev I.V."/>
            <person name="Berka R.M."/>
            <person name="Blanchette R.A."/>
            <person name="Kersten P."/>
            <person name="Martinez A.T."/>
            <person name="Vicuna R."/>
            <person name="Cullen D."/>
        </authorList>
    </citation>
    <scope>NUCLEOTIDE SEQUENCE [LARGE SCALE GENOMIC DNA]</scope>
    <source>
        <strain evidence="2 3">B</strain>
    </source>
</reference>
<evidence type="ECO:0000256" key="1">
    <source>
        <dbReference type="SAM" id="MobiDB-lite"/>
    </source>
</evidence>
<evidence type="ECO:0000313" key="2">
    <source>
        <dbReference type="EMBL" id="EMD30327.1"/>
    </source>
</evidence>
<keyword evidence="3" id="KW-1185">Reference proteome</keyword>
<sequence>MPRIPAMEGRDPAIINQGEEGVEWSEFEDEDDAGIIRRHHPQLNGKPCDENGVFIPKDKPPPPREARAPDDYTPFKDRNQFETTGFCYTRAKLSAKNVNLLSILWAASLAKHKDSPPI</sequence>
<dbReference type="HOGENOM" id="CLU_2078559_0_0_1"/>
<proteinExistence type="predicted"/>
<dbReference type="Proteomes" id="UP000016930">
    <property type="component" value="Unassembled WGS sequence"/>
</dbReference>
<accession>M2QWI6</accession>
<gene>
    <name evidence="2" type="ORF">CERSUDRAFT_101537</name>
</gene>
<dbReference type="STRING" id="914234.M2QWI6"/>
<feature type="region of interest" description="Disordered" evidence="1">
    <location>
        <begin position="39"/>
        <end position="77"/>
    </location>
</feature>
<feature type="non-terminal residue" evidence="2">
    <location>
        <position position="1"/>
    </location>
</feature>
<evidence type="ECO:0000313" key="3">
    <source>
        <dbReference type="Proteomes" id="UP000016930"/>
    </source>
</evidence>
<dbReference type="OrthoDB" id="3199698at2759"/>
<organism evidence="2 3">
    <name type="scientific">Ceriporiopsis subvermispora (strain B)</name>
    <name type="common">White-rot fungus</name>
    <name type="synonym">Gelatoporia subvermispora</name>
    <dbReference type="NCBI Taxonomy" id="914234"/>
    <lineage>
        <taxon>Eukaryota</taxon>
        <taxon>Fungi</taxon>
        <taxon>Dikarya</taxon>
        <taxon>Basidiomycota</taxon>
        <taxon>Agaricomycotina</taxon>
        <taxon>Agaricomycetes</taxon>
        <taxon>Polyporales</taxon>
        <taxon>Gelatoporiaceae</taxon>
        <taxon>Gelatoporia</taxon>
    </lineage>
</organism>
<dbReference type="EMBL" id="KB446310">
    <property type="protein sequence ID" value="EMD30327.1"/>
    <property type="molecule type" value="Genomic_DNA"/>
</dbReference>
<dbReference type="AlphaFoldDB" id="M2QWI6"/>
<feature type="compositionally biased region" description="Basic and acidic residues" evidence="1">
    <location>
        <begin position="56"/>
        <end position="77"/>
    </location>
</feature>